<keyword evidence="5 8" id="KW-0324">Glycolysis</keyword>
<dbReference type="EMBL" id="MHIA01000015">
    <property type="protein sequence ID" value="OGY42274.1"/>
    <property type="molecule type" value="Genomic_DNA"/>
</dbReference>
<dbReference type="SUPFAM" id="SSF53697">
    <property type="entry name" value="SIS domain"/>
    <property type="match status" value="1"/>
</dbReference>
<dbReference type="InterPro" id="IPR046348">
    <property type="entry name" value="SIS_dom_sf"/>
</dbReference>
<dbReference type="GO" id="GO:0048029">
    <property type="term" value="F:monosaccharide binding"/>
    <property type="evidence" value="ECO:0007669"/>
    <property type="project" value="TreeGrafter"/>
</dbReference>
<dbReference type="GO" id="GO:0006096">
    <property type="term" value="P:glycolytic process"/>
    <property type="evidence" value="ECO:0007669"/>
    <property type="project" value="UniProtKB-UniPathway"/>
</dbReference>
<gene>
    <name evidence="9" type="ORF">A2Y67_04460</name>
</gene>
<dbReference type="InterPro" id="IPR035476">
    <property type="entry name" value="SIS_PGI_1"/>
</dbReference>
<dbReference type="PROSITE" id="PS51463">
    <property type="entry name" value="P_GLUCOSE_ISOMERASE_3"/>
    <property type="match status" value="1"/>
</dbReference>
<dbReference type="PANTHER" id="PTHR11469:SF1">
    <property type="entry name" value="GLUCOSE-6-PHOSPHATE ISOMERASE"/>
    <property type="match status" value="1"/>
</dbReference>
<name>A0A1G1XQS0_9BACT</name>
<dbReference type="PRINTS" id="PR00662">
    <property type="entry name" value="G6PISOMERASE"/>
</dbReference>
<dbReference type="GO" id="GO:0051156">
    <property type="term" value="P:glucose 6-phosphate metabolic process"/>
    <property type="evidence" value="ECO:0007669"/>
    <property type="project" value="TreeGrafter"/>
</dbReference>
<dbReference type="UniPathway" id="UPA00109">
    <property type="reaction ID" value="UER00181"/>
</dbReference>
<protein>
    <recommendedName>
        <fullName evidence="3 8">Glucose-6-phosphate isomerase</fullName>
        <ecNumber evidence="3 8">5.3.1.9</ecNumber>
    </recommendedName>
</protein>
<evidence type="ECO:0000313" key="9">
    <source>
        <dbReference type="EMBL" id="OGY42274.1"/>
    </source>
</evidence>
<sequence>MSAARAGKFGFQQQDLAKLGKRIKQINQNLEKKKKMPELSFRALPYDLKTALQLTKLAKKLQSQFDGMVVVGIGGSDLGAKALDQALNWQNKKNLYFTGDTPDPEALYKLLSIINLKKTVFYIVSKSGDTLEPMVDFLFLRQQVINKVGYKNHKKHFLVTTNTEKGKLLEIAKREGYQLLPHFAGGGRFSVLSVNGLLPAAWMGLDLKKILNGAKTIDSLCSKSAWQKNSPFIFAALHYLGYKKHGQKIAVLMPYLEALNSFAFWFRQLWAESLGKKYDLNGKVVNIGMTPIAASGPKDQHSQLQLYNEGYNDKIFTFIEVEKLRADFQVPLYKNIGLEFLAKKKYGEILKIEQQAVAISLMKNQRANGTIILPQLDEFYLGQIIMFFEMSVVYLGELLGINVFDQPGVEESKKWMYKMLKK</sequence>
<dbReference type="InterPro" id="IPR018189">
    <property type="entry name" value="Phosphoglucose_isomerase_CS"/>
</dbReference>
<accession>A0A1G1XQS0</accession>
<dbReference type="EC" id="5.3.1.9" evidence="3 8"/>
<evidence type="ECO:0000256" key="5">
    <source>
        <dbReference type="ARBA" id="ARBA00023152"/>
    </source>
</evidence>
<dbReference type="GO" id="GO:0004347">
    <property type="term" value="F:glucose-6-phosphate isomerase activity"/>
    <property type="evidence" value="ECO:0007669"/>
    <property type="project" value="UniProtKB-EC"/>
</dbReference>
<reference evidence="9 10" key="1">
    <citation type="journal article" date="2016" name="Nat. Commun.">
        <title>Thousands of microbial genomes shed light on interconnected biogeochemical processes in an aquifer system.</title>
        <authorList>
            <person name="Anantharaman K."/>
            <person name="Brown C.T."/>
            <person name="Hug L.A."/>
            <person name="Sharon I."/>
            <person name="Castelle C.J."/>
            <person name="Probst A.J."/>
            <person name="Thomas B.C."/>
            <person name="Singh A."/>
            <person name="Wilkins M.J."/>
            <person name="Karaoz U."/>
            <person name="Brodie E.L."/>
            <person name="Williams K.H."/>
            <person name="Hubbard S.S."/>
            <person name="Banfield J.F."/>
        </authorList>
    </citation>
    <scope>NUCLEOTIDE SEQUENCE [LARGE SCALE GENOMIC DNA]</scope>
</reference>
<dbReference type="CDD" id="cd05015">
    <property type="entry name" value="SIS_PGI_1"/>
    <property type="match status" value="1"/>
</dbReference>
<evidence type="ECO:0000313" key="10">
    <source>
        <dbReference type="Proteomes" id="UP000176260"/>
    </source>
</evidence>
<dbReference type="GO" id="GO:0006094">
    <property type="term" value="P:gluconeogenesis"/>
    <property type="evidence" value="ECO:0007669"/>
    <property type="project" value="UniProtKB-KW"/>
</dbReference>
<dbReference type="GO" id="GO:0097367">
    <property type="term" value="F:carbohydrate derivative binding"/>
    <property type="evidence" value="ECO:0007669"/>
    <property type="project" value="InterPro"/>
</dbReference>
<dbReference type="InterPro" id="IPR001672">
    <property type="entry name" value="G6P_Isomerase"/>
</dbReference>
<evidence type="ECO:0000256" key="7">
    <source>
        <dbReference type="ARBA" id="ARBA00029321"/>
    </source>
</evidence>
<keyword evidence="4 8" id="KW-0312">Gluconeogenesis</keyword>
<dbReference type="CDD" id="cd05016">
    <property type="entry name" value="SIS_PGI_2"/>
    <property type="match status" value="1"/>
</dbReference>
<organism evidence="9 10">
    <name type="scientific">Candidatus Buchananbacteria bacterium RBG_13_39_9</name>
    <dbReference type="NCBI Taxonomy" id="1797531"/>
    <lineage>
        <taxon>Bacteria</taxon>
        <taxon>Candidatus Buchananiibacteriota</taxon>
    </lineage>
</organism>
<evidence type="ECO:0000256" key="3">
    <source>
        <dbReference type="ARBA" id="ARBA00011952"/>
    </source>
</evidence>
<comment type="caution">
    <text evidence="9">The sequence shown here is derived from an EMBL/GenBank/DDBJ whole genome shotgun (WGS) entry which is preliminary data.</text>
</comment>
<dbReference type="PROSITE" id="PS00174">
    <property type="entry name" value="P_GLUCOSE_ISOMERASE_2"/>
    <property type="match status" value="1"/>
</dbReference>
<evidence type="ECO:0000256" key="8">
    <source>
        <dbReference type="RuleBase" id="RU000612"/>
    </source>
</evidence>
<dbReference type="PANTHER" id="PTHR11469">
    <property type="entry name" value="GLUCOSE-6-PHOSPHATE ISOMERASE"/>
    <property type="match status" value="1"/>
</dbReference>
<evidence type="ECO:0000256" key="2">
    <source>
        <dbReference type="ARBA" id="ARBA00006604"/>
    </source>
</evidence>
<dbReference type="InterPro" id="IPR035482">
    <property type="entry name" value="SIS_PGI_2"/>
</dbReference>
<comment type="pathway">
    <text evidence="1 8">Carbohydrate degradation; glycolysis; D-glyceraldehyde 3-phosphate and glycerone phosphate from D-glucose: step 2/4.</text>
</comment>
<proteinExistence type="inferred from homology"/>
<comment type="catalytic activity">
    <reaction evidence="7 8">
        <text>alpha-D-glucose 6-phosphate = beta-D-fructose 6-phosphate</text>
        <dbReference type="Rhea" id="RHEA:11816"/>
        <dbReference type="ChEBI" id="CHEBI:57634"/>
        <dbReference type="ChEBI" id="CHEBI:58225"/>
        <dbReference type="EC" id="5.3.1.9"/>
    </reaction>
</comment>
<evidence type="ECO:0000256" key="6">
    <source>
        <dbReference type="ARBA" id="ARBA00023235"/>
    </source>
</evidence>
<evidence type="ECO:0000256" key="4">
    <source>
        <dbReference type="ARBA" id="ARBA00022432"/>
    </source>
</evidence>
<dbReference type="Proteomes" id="UP000176260">
    <property type="component" value="Unassembled WGS sequence"/>
</dbReference>
<evidence type="ECO:0000256" key="1">
    <source>
        <dbReference type="ARBA" id="ARBA00004926"/>
    </source>
</evidence>
<dbReference type="GO" id="GO:0005829">
    <property type="term" value="C:cytosol"/>
    <property type="evidence" value="ECO:0007669"/>
    <property type="project" value="TreeGrafter"/>
</dbReference>
<dbReference type="AlphaFoldDB" id="A0A1G1XQS0"/>
<comment type="similarity">
    <text evidence="2 8">Belongs to the GPI family.</text>
</comment>
<dbReference type="Gene3D" id="3.40.50.10490">
    <property type="entry name" value="Glucose-6-phosphate isomerase like protein, domain 1"/>
    <property type="match status" value="2"/>
</dbReference>
<keyword evidence="6 8" id="KW-0413">Isomerase</keyword>
<dbReference type="Pfam" id="PF00342">
    <property type="entry name" value="PGI"/>
    <property type="match status" value="1"/>
</dbReference>